<dbReference type="PROSITE" id="PS50910">
    <property type="entry name" value="HEPN"/>
    <property type="match status" value="1"/>
</dbReference>
<gene>
    <name evidence="2" type="ORF">A2290_03120</name>
</gene>
<organism evidence="2 3">
    <name type="scientific">candidate division WOR-1 bacterium RIFOXYB2_FULL_36_35</name>
    <dbReference type="NCBI Taxonomy" id="1802578"/>
    <lineage>
        <taxon>Bacteria</taxon>
        <taxon>Bacillati</taxon>
        <taxon>Saganbacteria</taxon>
    </lineage>
</organism>
<dbReference type="SMART" id="SM00748">
    <property type="entry name" value="HEPN"/>
    <property type="match status" value="1"/>
</dbReference>
<evidence type="ECO:0000313" key="2">
    <source>
        <dbReference type="EMBL" id="OGC15247.1"/>
    </source>
</evidence>
<evidence type="ECO:0000259" key="1">
    <source>
        <dbReference type="PROSITE" id="PS50910"/>
    </source>
</evidence>
<comment type="caution">
    <text evidence="2">The sequence shown here is derived from an EMBL/GenBank/DDBJ whole genome shotgun (WGS) entry which is preliminary data.</text>
</comment>
<evidence type="ECO:0000313" key="3">
    <source>
        <dbReference type="Proteomes" id="UP000177905"/>
    </source>
</evidence>
<sequence length="127" mass="14631">MNEIDIKEWIKLATHDSDTANLLVKENGHADIIIYHLHQATEKLLKALILKNGGSLEKIHFLDKLLSKNIGKYKELNDVKDHILELNLYLPKLRYPSGDSIAFEEAQDLQQKFQKIKTTILSILQNK</sequence>
<dbReference type="AlphaFoldDB" id="A0A1F4S4E7"/>
<dbReference type="EMBL" id="MEUA01000023">
    <property type="protein sequence ID" value="OGC15247.1"/>
    <property type="molecule type" value="Genomic_DNA"/>
</dbReference>
<accession>A0A1F4S4E7</accession>
<dbReference type="Proteomes" id="UP000177905">
    <property type="component" value="Unassembled WGS sequence"/>
</dbReference>
<feature type="domain" description="HEPN" evidence="1">
    <location>
        <begin position="11"/>
        <end position="116"/>
    </location>
</feature>
<dbReference type="InterPro" id="IPR007842">
    <property type="entry name" value="HEPN_dom"/>
</dbReference>
<dbReference type="Pfam" id="PF05168">
    <property type="entry name" value="HEPN"/>
    <property type="match status" value="1"/>
</dbReference>
<proteinExistence type="predicted"/>
<protein>
    <recommendedName>
        <fullName evidence="1">HEPN domain-containing protein</fullName>
    </recommendedName>
</protein>
<dbReference type="SUPFAM" id="SSF81593">
    <property type="entry name" value="Nucleotidyltransferase substrate binding subunit/domain"/>
    <property type="match status" value="1"/>
</dbReference>
<name>A0A1F4S4E7_UNCSA</name>
<reference evidence="2 3" key="1">
    <citation type="journal article" date="2016" name="Nat. Commun.">
        <title>Thousands of microbial genomes shed light on interconnected biogeochemical processes in an aquifer system.</title>
        <authorList>
            <person name="Anantharaman K."/>
            <person name="Brown C.T."/>
            <person name="Hug L.A."/>
            <person name="Sharon I."/>
            <person name="Castelle C.J."/>
            <person name="Probst A.J."/>
            <person name="Thomas B.C."/>
            <person name="Singh A."/>
            <person name="Wilkins M.J."/>
            <person name="Karaoz U."/>
            <person name="Brodie E.L."/>
            <person name="Williams K.H."/>
            <person name="Hubbard S.S."/>
            <person name="Banfield J.F."/>
        </authorList>
    </citation>
    <scope>NUCLEOTIDE SEQUENCE [LARGE SCALE GENOMIC DNA]</scope>
</reference>
<dbReference type="Gene3D" id="1.20.120.330">
    <property type="entry name" value="Nucleotidyltransferases domain 2"/>
    <property type="match status" value="1"/>
</dbReference>